<evidence type="ECO:0000313" key="1">
    <source>
        <dbReference type="EMBL" id="NYF54057.1"/>
    </source>
</evidence>
<comment type="caution">
    <text evidence="1">The sequence shown here is derived from an EMBL/GenBank/DDBJ whole genome shotgun (WGS) entry which is preliminary data.</text>
</comment>
<dbReference type="InterPro" id="IPR019734">
    <property type="entry name" value="TPR_rpt"/>
</dbReference>
<evidence type="ECO:0000313" key="2">
    <source>
        <dbReference type="Proteomes" id="UP000534186"/>
    </source>
</evidence>
<reference evidence="1 2" key="1">
    <citation type="submission" date="2020-07" db="EMBL/GenBank/DDBJ databases">
        <title>Genomic Encyclopedia of Type Strains, Phase IV (KMG-V): Genome sequencing to study the core and pangenomes of soil and plant-associated prokaryotes.</title>
        <authorList>
            <person name="Whitman W."/>
        </authorList>
    </citation>
    <scope>NUCLEOTIDE SEQUENCE [LARGE SCALE GENOMIC DNA]</scope>
    <source>
        <strain evidence="1 2">M8UP30</strain>
    </source>
</reference>
<dbReference type="InterPro" id="IPR011990">
    <property type="entry name" value="TPR-like_helical_dom_sf"/>
</dbReference>
<dbReference type="AlphaFoldDB" id="A0A7Y9T509"/>
<dbReference type="SUPFAM" id="SSF48452">
    <property type="entry name" value="TPR-like"/>
    <property type="match status" value="2"/>
</dbReference>
<gene>
    <name evidence="1" type="ORF">HDF12_004479</name>
</gene>
<dbReference type="EMBL" id="JACCCV010000003">
    <property type="protein sequence ID" value="NYF54057.1"/>
    <property type="molecule type" value="Genomic_DNA"/>
</dbReference>
<dbReference type="SMART" id="SM00028">
    <property type="entry name" value="TPR"/>
    <property type="match status" value="5"/>
</dbReference>
<organism evidence="1 2">
    <name type="scientific">Tunturiibacter lichenicola</name>
    <dbReference type="NCBI Taxonomy" id="2051959"/>
    <lineage>
        <taxon>Bacteria</taxon>
        <taxon>Pseudomonadati</taxon>
        <taxon>Acidobacteriota</taxon>
        <taxon>Terriglobia</taxon>
        <taxon>Terriglobales</taxon>
        <taxon>Acidobacteriaceae</taxon>
        <taxon>Tunturiibacter</taxon>
    </lineage>
</organism>
<dbReference type="Gene3D" id="1.25.40.10">
    <property type="entry name" value="Tetratricopeptide repeat domain"/>
    <property type="match status" value="1"/>
</dbReference>
<protein>
    <submittedName>
        <fullName evidence="1">Tetratricopeptide (TPR) repeat protein</fullName>
    </submittedName>
</protein>
<dbReference type="Proteomes" id="UP000534186">
    <property type="component" value="Unassembled WGS sequence"/>
</dbReference>
<name>A0A7Y9T509_9BACT</name>
<accession>A0A7Y9T509</accession>
<dbReference type="Pfam" id="PF13424">
    <property type="entry name" value="TPR_12"/>
    <property type="match status" value="1"/>
</dbReference>
<proteinExistence type="predicted"/>
<sequence length="592" mass="66411">MADQRFVPVNSEFFLDLHYTERAEAKRIARRRISECFKYGIKRLKIVYGSPDNFAGSIAESIFELVWESDLLALEMLPAYVFMRDPDPKEISTYVTLFIRENPTPALVDVDTSFEPFVAKFEKDIPKRLRCDNPYHPLRTQHTLEWTARAIGHGCTPAILQSLYSQQSVSLSGPGTLVSWPMMCEMAMKYRKEAKAGGSSIRQSADMPVQESEKAVPVSHFPPPGSTPSAQAIIASAVYLEEQSRYAEVEQLLNDLLTGTGDLLGSETEEAMLILGRVMMATNNAEAETMLLRAYEQREKRVPGTASMLPMIKALIEYYHRSGEFDRAKIMLSAASDIARDSFTSVSVSSMIAGALQAAQFEHFAGRHKQSLETLKDLSSLLDKRKLKPADNVLRFDLLGLNYLVLGRFLESEIAFKAALRIANKSRVGINARAHVLMHMGRLLRKTGRLIEAVATYEDGLSLLRGDEMGTHDFLRANLQSSRGVTLKTMGEYARAEEDYDTALELFERCGSQEHPEYAGTLLSRAMLHFHLNQLELADKRARAALAIIEMKVVADKYFLQTCYGSLFQIAKGRGRLAEAQDFYDRGLAVDR</sequence>